<dbReference type="InterPro" id="IPR058510">
    <property type="entry name" value="DUF8197"/>
</dbReference>
<dbReference type="RefSeq" id="WP_045106623.1">
    <property type="nucleotide sequence ID" value="NZ_LN681225.1"/>
</dbReference>
<gene>
    <name evidence="2" type="ORF">LHA_2404</name>
</gene>
<reference evidence="3" key="1">
    <citation type="submission" date="2014-09" db="EMBL/GenBank/DDBJ databases">
        <authorList>
            <person name="Gomez-Valero L."/>
        </authorList>
    </citation>
    <scope>NUCLEOTIDE SEQUENCE [LARGE SCALE GENOMIC DNA]</scope>
    <source>
        <strain evidence="3">ATCC35250</strain>
    </source>
</reference>
<organism evidence="2 3">
    <name type="scientific">Legionella hackeliae</name>
    <dbReference type="NCBI Taxonomy" id="449"/>
    <lineage>
        <taxon>Bacteria</taxon>
        <taxon>Pseudomonadati</taxon>
        <taxon>Pseudomonadota</taxon>
        <taxon>Gammaproteobacteria</taxon>
        <taxon>Legionellales</taxon>
        <taxon>Legionellaceae</taxon>
        <taxon>Legionella</taxon>
    </lineage>
</organism>
<dbReference type="Proteomes" id="UP000032803">
    <property type="component" value="Chromosome I"/>
</dbReference>
<sequence>MSDIFEDDDLEEVESFENPEEELIDIDAPKTPTLDARRRLENMLEEKRLRDELDDFVDY</sequence>
<dbReference type="PATRIC" id="fig|449.7.peg.59"/>
<dbReference type="NCBIfam" id="NF046101">
    <property type="entry name" value="PA3496_fam"/>
    <property type="match status" value="1"/>
</dbReference>
<proteinExistence type="predicted"/>
<evidence type="ECO:0000256" key="1">
    <source>
        <dbReference type="SAM" id="MobiDB-lite"/>
    </source>
</evidence>
<feature type="compositionally biased region" description="Acidic residues" evidence="1">
    <location>
        <begin position="1"/>
        <end position="25"/>
    </location>
</feature>
<protein>
    <submittedName>
        <fullName evidence="2">Uncharacterized protein</fullName>
    </submittedName>
</protein>
<dbReference type="HOGENOM" id="CLU_208654_0_0_6"/>
<evidence type="ECO:0000313" key="2">
    <source>
        <dbReference type="EMBL" id="CEK11418.1"/>
    </source>
</evidence>
<dbReference type="EMBL" id="LN681225">
    <property type="protein sequence ID" value="CEK11418.1"/>
    <property type="molecule type" value="Genomic_DNA"/>
</dbReference>
<feature type="region of interest" description="Disordered" evidence="1">
    <location>
        <begin position="1"/>
        <end position="30"/>
    </location>
</feature>
<dbReference type="OrthoDB" id="5649232at2"/>
<name>A0A0A8URP9_LEGHA</name>
<evidence type="ECO:0000313" key="3">
    <source>
        <dbReference type="Proteomes" id="UP000032803"/>
    </source>
</evidence>
<dbReference type="Pfam" id="PF26620">
    <property type="entry name" value="DUF8197"/>
    <property type="match status" value="1"/>
</dbReference>
<dbReference type="STRING" id="449.LHA_2404"/>
<dbReference type="AlphaFoldDB" id="A0A0A8URP9"/>
<accession>A0A0A8URP9</accession>
<keyword evidence="3" id="KW-1185">Reference proteome</keyword>
<dbReference type="KEGG" id="lha:LHA_2404"/>
<dbReference type="InterPro" id="IPR058059">
    <property type="entry name" value="PA3496-like"/>
</dbReference>